<feature type="transmembrane region" description="Helical" evidence="8">
    <location>
        <begin position="216"/>
        <end position="234"/>
    </location>
</feature>
<evidence type="ECO:0000256" key="4">
    <source>
        <dbReference type="ARBA" id="ARBA00022475"/>
    </source>
</evidence>
<comment type="subcellular location">
    <subcellularLocation>
        <location evidence="1 8">Cell membrane</location>
        <topology evidence="1 8">Multi-pass membrane protein</topology>
    </subcellularLocation>
</comment>
<keyword evidence="6 8" id="KW-1133">Transmembrane helix</keyword>
<dbReference type="InterPro" id="IPR052017">
    <property type="entry name" value="TSUP"/>
</dbReference>
<comment type="similarity">
    <text evidence="2 8">Belongs to the 4-toluene sulfonate uptake permease (TSUP) (TC 2.A.102) family.</text>
</comment>
<dbReference type="PANTHER" id="PTHR30269">
    <property type="entry name" value="TRANSMEMBRANE PROTEIN YFCA"/>
    <property type="match status" value="1"/>
</dbReference>
<evidence type="ECO:0000256" key="7">
    <source>
        <dbReference type="ARBA" id="ARBA00023136"/>
    </source>
</evidence>
<dbReference type="RefSeq" id="WP_219995069.1">
    <property type="nucleotide sequence ID" value="NZ_VDCY01000017.1"/>
</dbReference>
<sequence length="235" mass="26178">MKFILLFFIMFYSNAIQTITGFAGTLIAMPLSIQVVGVSLSKILLNFITLISCMWIAIRNYNYINKRELAKIIIFMIIGIIVGLSIYSKIPIHVLILSYAILIIIIALKNLCIKKRLRLPKLLLLMLLLLAGVIHGLIISGGALLVIYAAIVFKDKTEFRATMAAVWSMLNTFLFGQQAFSGQVDGHILLLCLLSIIPITIGIFAGNYLFNKIKQNLFMALTNILLLFSGLLLLV</sequence>
<feature type="transmembrane region" description="Helical" evidence="8">
    <location>
        <begin position="31"/>
        <end position="57"/>
    </location>
</feature>
<keyword evidence="3" id="KW-0813">Transport</keyword>
<keyword evidence="5 8" id="KW-0812">Transmembrane</keyword>
<feature type="transmembrane region" description="Helical" evidence="8">
    <location>
        <begin position="92"/>
        <end position="111"/>
    </location>
</feature>
<reference evidence="10" key="1">
    <citation type="journal article" date="2019" name="Int. J. Syst. Evol. Microbiol.">
        <title>The Global Catalogue of Microorganisms (GCM) 10K type strain sequencing project: providing services to taxonomists for standard genome sequencing and annotation.</title>
        <authorList>
            <consortium name="The Broad Institute Genomics Platform"/>
            <consortium name="The Broad Institute Genome Sequencing Center for Infectious Disease"/>
            <person name="Wu L."/>
            <person name="Ma J."/>
        </authorList>
    </citation>
    <scope>NUCLEOTIDE SEQUENCE [LARGE SCALE GENOMIC DNA]</scope>
    <source>
        <strain evidence="10">TISTR 2241</strain>
    </source>
</reference>
<evidence type="ECO:0000256" key="1">
    <source>
        <dbReference type="ARBA" id="ARBA00004651"/>
    </source>
</evidence>
<comment type="caution">
    <text evidence="9">The sequence shown here is derived from an EMBL/GenBank/DDBJ whole genome shotgun (WGS) entry which is preliminary data.</text>
</comment>
<feature type="transmembrane region" description="Helical" evidence="8">
    <location>
        <begin position="69"/>
        <end position="86"/>
    </location>
</feature>
<proteinExistence type="inferred from homology"/>
<accession>A0ABW5PUW1</accession>
<evidence type="ECO:0000256" key="5">
    <source>
        <dbReference type="ARBA" id="ARBA00022692"/>
    </source>
</evidence>
<evidence type="ECO:0000256" key="2">
    <source>
        <dbReference type="ARBA" id="ARBA00009142"/>
    </source>
</evidence>
<evidence type="ECO:0000313" key="10">
    <source>
        <dbReference type="Proteomes" id="UP001597458"/>
    </source>
</evidence>
<evidence type="ECO:0000256" key="6">
    <source>
        <dbReference type="ARBA" id="ARBA00022989"/>
    </source>
</evidence>
<gene>
    <name evidence="9" type="ORF">ACFSTF_15570</name>
</gene>
<dbReference type="InterPro" id="IPR002781">
    <property type="entry name" value="TM_pro_TauE-like"/>
</dbReference>
<feature type="transmembrane region" description="Helical" evidence="8">
    <location>
        <begin position="123"/>
        <end position="153"/>
    </location>
</feature>
<evidence type="ECO:0000256" key="8">
    <source>
        <dbReference type="RuleBase" id="RU363041"/>
    </source>
</evidence>
<evidence type="ECO:0000313" key="9">
    <source>
        <dbReference type="EMBL" id="MFD2618708.1"/>
    </source>
</evidence>
<organism evidence="9 10">
    <name type="scientific">Terrilactibacillus laevilacticus</name>
    <dbReference type="NCBI Taxonomy" id="1380157"/>
    <lineage>
        <taxon>Bacteria</taxon>
        <taxon>Bacillati</taxon>
        <taxon>Bacillota</taxon>
        <taxon>Bacilli</taxon>
        <taxon>Bacillales</taxon>
        <taxon>Bacillaceae</taxon>
        <taxon>Terrilactibacillus</taxon>
    </lineage>
</organism>
<protein>
    <recommendedName>
        <fullName evidence="8">Probable membrane transporter protein</fullName>
    </recommendedName>
</protein>
<dbReference type="EMBL" id="JBHUMR010000025">
    <property type="protein sequence ID" value="MFD2618708.1"/>
    <property type="molecule type" value="Genomic_DNA"/>
</dbReference>
<evidence type="ECO:0000256" key="3">
    <source>
        <dbReference type="ARBA" id="ARBA00022448"/>
    </source>
</evidence>
<feature type="transmembrane region" description="Helical" evidence="8">
    <location>
        <begin position="188"/>
        <end position="210"/>
    </location>
</feature>
<dbReference type="Pfam" id="PF01925">
    <property type="entry name" value="TauE"/>
    <property type="match status" value="1"/>
</dbReference>
<keyword evidence="4 8" id="KW-1003">Cell membrane</keyword>
<dbReference type="PANTHER" id="PTHR30269:SF37">
    <property type="entry name" value="MEMBRANE TRANSPORTER PROTEIN"/>
    <property type="match status" value="1"/>
</dbReference>
<name>A0ABW5PUW1_9BACI</name>
<dbReference type="Proteomes" id="UP001597458">
    <property type="component" value="Unassembled WGS sequence"/>
</dbReference>
<keyword evidence="10" id="KW-1185">Reference proteome</keyword>
<keyword evidence="7 8" id="KW-0472">Membrane</keyword>